<evidence type="ECO:0008006" key="3">
    <source>
        <dbReference type="Google" id="ProtNLM"/>
    </source>
</evidence>
<evidence type="ECO:0000313" key="2">
    <source>
        <dbReference type="Proteomes" id="UP000230607"/>
    </source>
</evidence>
<protein>
    <recommendedName>
        <fullName evidence="3">YncE family protein</fullName>
    </recommendedName>
</protein>
<dbReference type="EMBL" id="LT841358">
    <property type="protein sequence ID" value="SMH72302.1"/>
    <property type="molecule type" value="Genomic_DNA"/>
</dbReference>
<dbReference type="SUPFAM" id="SSF63825">
    <property type="entry name" value="YWTD domain"/>
    <property type="match status" value="1"/>
</dbReference>
<accession>A0A2H1FHY6</accession>
<gene>
    <name evidence="1" type="ORF">NCS_30142</name>
</gene>
<reference evidence="2" key="1">
    <citation type="submission" date="2017-03" db="EMBL/GenBank/DDBJ databases">
        <authorList>
            <person name="Herbold C."/>
        </authorList>
    </citation>
    <scope>NUCLEOTIDE SEQUENCE [LARGE SCALE GENOMIC DNA]</scope>
</reference>
<dbReference type="RefSeq" id="WP_157928096.1">
    <property type="nucleotide sequence ID" value="NZ_LT841358.1"/>
</dbReference>
<dbReference type="InterPro" id="IPR015943">
    <property type="entry name" value="WD40/YVTN_repeat-like_dom_sf"/>
</dbReference>
<name>A0A2H1FHY6_9ARCH</name>
<dbReference type="AlphaFoldDB" id="A0A2H1FHY6"/>
<dbReference type="Proteomes" id="UP000230607">
    <property type="component" value="Chromosome 1"/>
</dbReference>
<sequence length="66" mass="7058">MITVDPSKNLVYVSNISSVNVIDGQTNNVMANLYVGHIITAISIDGKNSLYVGYDDPLTIVVSSIT</sequence>
<dbReference type="Gene3D" id="2.130.10.10">
    <property type="entry name" value="YVTN repeat-like/Quinoprotein amine dehydrogenase"/>
    <property type="match status" value="1"/>
</dbReference>
<proteinExistence type="predicted"/>
<keyword evidence="2" id="KW-1185">Reference proteome</keyword>
<evidence type="ECO:0000313" key="1">
    <source>
        <dbReference type="EMBL" id="SMH72302.1"/>
    </source>
</evidence>
<organism evidence="1 2">
    <name type="scientific">Candidatus Nitrosotalea okcheonensis</name>
    <dbReference type="NCBI Taxonomy" id="1903276"/>
    <lineage>
        <taxon>Archaea</taxon>
        <taxon>Nitrososphaerota</taxon>
        <taxon>Nitrososphaeria</taxon>
        <taxon>Nitrosotaleales</taxon>
        <taxon>Nitrosotaleaceae</taxon>
        <taxon>Nitrosotalea</taxon>
    </lineage>
</organism>